<dbReference type="InterPro" id="IPR038740">
    <property type="entry name" value="BioF2-like_GNAT_dom"/>
</dbReference>
<organism evidence="2 3">
    <name type="scientific">Meridianimarinicoccus aquatilis</name>
    <dbReference type="NCBI Taxonomy" id="2552766"/>
    <lineage>
        <taxon>Bacteria</taxon>
        <taxon>Pseudomonadati</taxon>
        <taxon>Pseudomonadota</taxon>
        <taxon>Alphaproteobacteria</taxon>
        <taxon>Rhodobacterales</taxon>
        <taxon>Paracoccaceae</taxon>
        <taxon>Meridianimarinicoccus</taxon>
    </lineage>
</organism>
<reference evidence="2 3" key="1">
    <citation type="submission" date="2019-03" db="EMBL/GenBank/DDBJ databases">
        <title>Rhodobacteraceae bacterium SM1902, a new member of the family Rhodobacteraceae isolated from Yantai.</title>
        <authorList>
            <person name="Sun Y."/>
        </authorList>
    </citation>
    <scope>NUCLEOTIDE SEQUENCE [LARGE SCALE GENOMIC DNA]</scope>
    <source>
        <strain evidence="2 3">SM1902</strain>
    </source>
</reference>
<keyword evidence="2" id="KW-0808">Transferase</keyword>
<accession>A0A4R6AW62</accession>
<dbReference type="Pfam" id="PF13480">
    <property type="entry name" value="Acetyltransf_6"/>
    <property type="match status" value="1"/>
</dbReference>
<proteinExistence type="predicted"/>
<dbReference type="SUPFAM" id="SSF55729">
    <property type="entry name" value="Acyl-CoA N-acyltransferases (Nat)"/>
    <property type="match status" value="1"/>
</dbReference>
<dbReference type="AlphaFoldDB" id="A0A4R6AW62"/>
<dbReference type="EMBL" id="SMZO01000019">
    <property type="protein sequence ID" value="TDL87925.1"/>
    <property type="molecule type" value="Genomic_DNA"/>
</dbReference>
<dbReference type="GO" id="GO:0016740">
    <property type="term" value="F:transferase activity"/>
    <property type="evidence" value="ECO:0007669"/>
    <property type="project" value="UniProtKB-KW"/>
</dbReference>
<sequence>MEWHDSPCPDQHLTGTVPMQQHPAYALACAALGRRTRWVTLGAPHAPLASALVLSRRWPVFGRAALVSRGPVWHSNLSSQDRRTALLLLLEHLRKDHSFVIMTPDPVAGGDPLEGTDLLPMVTPMTLARLCLSGTPADRRASLHGKWRNRLVRAEAGGLDVTASPLPADTTHWLLQEEAAQSRERRYRRLPPSFAAAWAAASPGTATVFTAKIGTDRIAGMLFLRHGSCASYHVGWSNDTARAKNAHNLLMWHAMEYHARQGVTSMDLDLIDTQSQPGLARFKLGTGAKPVQLGATRISAPGTRLMGTLSMGLEDRGFRHLLRH</sequence>
<comment type="caution">
    <text evidence="2">The sequence shown here is derived from an EMBL/GenBank/DDBJ whole genome shotgun (WGS) entry which is preliminary data.</text>
</comment>
<dbReference type="Proteomes" id="UP000294562">
    <property type="component" value="Unassembled WGS sequence"/>
</dbReference>
<keyword evidence="3" id="KW-1185">Reference proteome</keyword>
<feature type="domain" description="BioF2-like acetyltransferase" evidence="1">
    <location>
        <begin position="151"/>
        <end position="268"/>
    </location>
</feature>
<dbReference type="InterPro" id="IPR050644">
    <property type="entry name" value="PG_Glycine_Bridge_Synth"/>
</dbReference>
<gene>
    <name evidence="2" type="ORF">E2L05_09955</name>
</gene>
<dbReference type="PANTHER" id="PTHR36174">
    <property type="entry name" value="LIPID II:GLYCINE GLYCYLTRANSFERASE"/>
    <property type="match status" value="1"/>
</dbReference>
<evidence type="ECO:0000313" key="2">
    <source>
        <dbReference type="EMBL" id="TDL87925.1"/>
    </source>
</evidence>
<dbReference type="OrthoDB" id="341858at2"/>
<dbReference type="PANTHER" id="PTHR36174:SF1">
    <property type="entry name" value="LIPID II:GLYCINE GLYCYLTRANSFERASE"/>
    <property type="match status" value="1"/>
</dbReference>
<protein>
    <submittedName>
        <fullName evidence="2">GNAT family N-acetyltransferase</fullName>
    </submittedName>
</protein>
<name>A0A4R6AW62_9RHOB</name>
<dbReference type="InterPro" id="IPR016181">
    <property type="entry name" value="Acyl_CoA_acyltransferase"/>
</dbReference>
<evidence type="ECO:0000259" key="1">
    <source>
        <dbReference type="Pfam" id="PF13480"/>
    </source>
</evidence>
<dbReference type="Gene3D" id="3.40.630.30">
    <property type="match status" value="1"/>
</dbReference>
<evidence type="ECO:0000313" key="3">
    <source>
        <dbReference type="Proteomes" id="UP000294562"/>
    </source>
</evidence>